<dbReference type="AlphaFoldDB" id="A0AAU7BS31"/>
<organism evidence="2">
    <name type="scientific">Pontimicrobium sp. SW4</name>
    <dbReference type="NCBI Taxonomy" id="3153519"/>
    <lineage>
        <taxon>Bacteria</taxon>
        <taxon>Pseudomonadati</taxon>
        <taxon>Bacteroidota</taxon>
        <taxon>Flavobacteriia</taxon>
        <taxon>Flavobacteriales</taxon>
        <taxon>Flavobacteriaceae</taxon>
        <taxon>Pontimicrobium</taxon>
    </lineage>
</organism>
<name>A0AAU7BS31_9FLAO</name>
<keyword evidence="1" id="KW-0472">Membrane</keyword>
<gene>
    <name evidence="2" type="ORF">ABGB03_13375</name>
</gene>
<feature type="transmembrane region" description="Helical" evidence="1">
    <location>
        <begin position="30"/>
        <end position="51"/>
    </location>
</feature>
<keyword evidence="1" id="KW-1133">Transmembrane helix</keyword>
<accession>A0AAU7BS31</accession>
<evidence type="ECO:0000313" key="2">
    <source>
        <dbReference type="EMBL" id="XBG60847.1"/>
    </source>
</evidence>
<sequence>MKYVIWLFFIASLASIIAGYFFDLDYSKKLIGFGVVGLFFIVFPLFSYYRWKDKKVEDYMLTKENIDKMRENQK</sequence>
<protein>
    <submittedName>
        <fullName evidence="2">Uncharacterized protein</fullName>
    </submittedName>
</protein>
<dbReference type="EMBL" id="CP157199">
    <property type="protein sequence ID" value="XBG60847.1"/>
    <property type="molecule type" value="Genomic_DNA"/>
</dbReference>
<evidence type="ECO:0000256" key="1">
    <source>
        <dbReference type="SAM" id="Phobius"/>
    </source>
</evidence>
<proteinExistence type="predicted"/>
<feature type="transmembrane region" description="Helical" evidence="1">
    <location>
        <begin position="6"/>
        <end position="23"/>
    </location>
</feature>
<dbReference type="RefSeq" id="WP_167608015.1">
    <property type="nucleotide sequence ID" value="NZ_CP157199.1"/>
</dbReference>
<keyword evidence="1" id="KW-0812">Transmembrane</keyword>
<reference evidence="2" key="1">
    <citation type="submission" date="2024-05" db="EMBL/GenBank/DDBJ databases">
        <title>Pontimicrobium maritimus sp. nov., isolated form sea water.</title>
        <authorList>
            <person name="Muhammad N."/>
            <person name="Vuong T.Q."/>
            <person name="Han H.L."/>
            <person name="Kim S.-G."/>
        </authorList>
    </citation>
    <scope>NUCLEOTIDE SEQUENCE</scope>
    <source>
        <strain evidence="2">SW4</strain>
    </source>
</reference>